<dbReference type="InterPro" id="IPR011059">
    <property type="entry name" value="Metal-dep_hydrolase_composite"/>
</dbReference>
<keyword evidence="4" id="KW-0378">Hydrolase</keyword>
<reference evidence="7 8" key="1">
    <citation type="submission" date="2016-10" db="EMBL/GenBank/DDBJ databases">
        <authorList>
            <person name="de Groot N.N."/>
        </authorList>
    </citation>
    <scope>NUCLEOTIDE SEQUENCE [LARGE SCALE GENOMIC DNA]</scope>
    <source>
        <strain evidence="7 8">DSM 2179</strain>
    </source>
</reference>
<dbReference type="AlphaFoldDB" id="A0A1H6YQY2"/>
<dbReference type="GO" id="GO:0005829">
    <property type="term" value="C:cytosol"/>
    <property type="evidence" value="ECO:0007669"/>
    <property type="project" value="TreeGrafter"/>
</dbReference>
<dbReference type="SUPFAM" id="SSF51556">
    <property type="entry name" value="Metallo-dependent hydrolases"/>
    <property type="match status" value="1"/>
</dbReference>
<comment type="PTM">
    <text evidence="5">Carbamylation allows a single lysine to coordinate two divalent metal cations.</text>
</comment>
<dbReference type="PANTHER" id="PTHR11647:SF1">
    <property type="entry name" value="COLLAPSIN RESPONSE MEDIATOR PROTEIN"/>
    <property type="match status" value="1"/>
</dbReference>
<dbReference type="Pfam" id="PF01979">
    <property type="entry name" value="Amidohydro_1"/>
    <property type="match status" value="1"/>
</dbReference>
<dbReference type="GO" id="GO:0046872">
    <property type="term" value="F:metal ion binding"/>
    <property type="evidence" value="ECO:0007669"/>
    <property type="project" value="UniProtKB-KW"/>
</dbReference>
<dbReference type="CDD" id="cd01314">
    <property type="entry name" value="D-HYD"/>
    <property type="match status" value="1"/>
</dbReference>
<organism evidence="7 8">
    <name type="scientific">Propionispira arboris</name>
    <dbReference type="NCBI Taxonomy" id="84035"/>
    <lineage>
        <taxon>Bacteria</taxon>
        <taxon>Bacillati</taxon>
        <taxon>Bacillota</taxon>
        <taxon>Negativicutes</taxon>
        <taxon>Selenomonadales</taxon>
        <taxon>Selenomonadaceae</taxon>
        <taxon>Propionispira</taxon>
    </lineage>
</organism>
<keyword evidence="3" id="KW-0479">Metal-binding</keyword>
<dbReference type="RefSeq" id="WP_091831048.1">
    <property type="nucleotide sequence ID" value="NZ_FNZK01000007.1"/>
</dbReference>
<accession>A0A1H6YQY2</accession>
<sequence length="458" mass="49603">MAKILTGGTIVTALETYQADIRFENGKINAIGFFPAQASDEIIAVDGCYLFPGGIDPHTHLDLAVGATRTADDFFTGTKAAAVGGTTTILDFATQDKGKTLQEALQVWHQKANGKSFIDYGFHLAVCDLTTSVKVELSSIAESEGVTSVKLYLAYKNTMQVDDAALLEVLEISKKAGFLVCVHCENGDLIDSFVKQAQAKGQTEPKYHAKTRPAFVEREATARAIALAEFARAPLYVVHVSSQAALKEIAAAKSQGLAIYGETCPQYLLLDESAYEQPGFASAKYVMSPPLRAKDNQEFLWQGLSQSLLATVGSDHCSFNFAGQKELGRQDFSQIPNGGPGIENRFGLLYTYGVMAGHLTLNQFVAVTSTNAAKLFGLFPQKGTIAVGSDADIVVWDPAVRSIISAAKQQQNVDYNLYEGFRQIGAPRYVFLRGEKIVAGGIAVEEPQGKYIKRQRTR</sequence>
<name>A0A1H6YQY2_9FIRM</name>
<dbReference type="STRING" id="84035.SAMN05660742_107147"/>
<feature type="modified residue" description="N6-carboxylysine" evidence="5">
    <location>
        <position position="150"/>
    </location>
</feature>
<protein>
    <submittedName>
        <fullName evidence="7">Dihydropyrimidinase</fullName>
    </submittedName>
</protein>
<dbReference type="NCBIfam" id="TIGR02033">
    <property type="entry name" value="D-hydantoinase"/>
    <property type="match status" value="1"/>
</dbReference>
<comment type="cofactor">
    <cofactor evidence="1">
        <name>Zn(2+)</name>
        <dbReference type="ChEBI" id="CHEBI:29105"/>
    </cofactor>
</comment>
<evidence type="ECO:0000256" key="2">
    <source>
        <dbReference type="ARBA" id="ARBA00008829"/>
    </source>
</evidence>
<dbReference type="PANTHER" id="PTHR11647">
    <property type="entry name" value="HYDRANTOINASE/DIHYDROPYRIMIDINASE FAMILY MEMBER"/>
    <property type="match status" value="1"/>
</dbReference>
<evidence type="ECO:0000313" key="7">
    <source>
        <dbReference type="EMBL" id="SEJ43669.1"/>
    </source>
</evidence>
<keyword evidence="8" id="KW-1185">Reference proteome</keyword>
<gene>
    <name evidence="7" type="ORF">SAMN05660742_107147</name>
</gene>
<comment type="similarity">
    <text evidence="2">Belongs to the metallo-dependent hydrolases superfamily. Hydantoinase/dihydropyrimidinase family.</text>
</comment>
<dbReference type="FunFam" id="3.20.20.140:FF:000076">
    <property type="entry name" value="Dihydropyrimidinase like 2"/>
    <property type="match status" value="1"/>
</dbReference>
<evidence type="ECO:0000313" key="8">
    <source>
        <dbReference type="Proteomes" id="UP000199662"/>
    </source>
</evidence>
<dbReference type="GO" id="GO:0016812">
    <property type="term" value="F:hydrolase activity, acting on carbon-nitrogen (but not peptide) bonds, in cyclic amides"/>
    <property type="evidence" value="ECO:0007669"/>
    <property type="project" value="TreeGrafter"/>
</dbReference>
<evidence type="ECO:0000256" key="3">
    <source>
        <dbReference type="ARBA" id="ARBA00022723"/>
    </source>
</evidence>
<dbReference type="EMBL" id="FNZK01000007">
    <property type="protein sequence ID" value="SEJ43669.1"/>
    <property type="molecule type" value="Genomic_DNA"/>
</dbReference>
<feature type="domain" description="Amidohydrolase-related" evidence="6">
    <location>
        <begin position="49"/>
        <end position="415"/>
    </location>
</feature>
<dbReference type="InterPro" id="IPR011778">
    <property type="entry name" value="Hydantoinase/dihydroPyrase"/>
</dbReference>
<dbReference type="Gene3D" id="2.30.40.10">
    <property type="entry name" value="Urease, subunit C, domain 1"/>
    <property type="match status" value="1"/>
</dbReference>
<dbReference type="InterPro" id="IPR006680">
    <property type="entry name" value="Amidohydro-rel"/>
</dbReference>
<evidence type="ECO:0000259" key="6">
    <source>
        <dbReference type="Pfam" id="PF01979"/>
    </source>
</evidence>
<dbReference type="Gene3D" id="3.20.20.140">
    <property type="entry name" value="Metal-dependent hydrolases"/>
    <property type="match status" value="1"/>
</dbReference>
<dbReference type="InterPro" id="IPR032466">
    <property type="entry name" value="Metal_Hydrolase"/>
</dbReference>
<dbReference type="InterPro" id="IPR050378">
    <property type="entry name" value="Metallo-dep_Hydrolases_sf"/>
</dbReference>
<evidence type="ECO:0000256" key="4">
    <source>
        <dbReference type="ARBA" id="ARBA00022801"/>
    </source>
</evidence>
<proteinExistence type="inferred from homology"/>
<dbReference type="SUPFAM" id="SSF51338">
    <property type="entry name" value="Composite domain of metallo-dependent hydrolases"/>
    <property type="match status" value="2"/>
</dbReference>
<dbReference type="Proteomes" id="UP000199662">
    <property type="component" value="Unassembled WGS sequence"/>
</dbReference>
<evidence type="ECO:0000256" key="5">
    <source>
        <dbReference type="PIRSR" id="PIRSR611778-50"/>
    </source>
</evidence>
<evidence type="ECO:0000256" key="1">
    <source>
        <dbReference type="ARBA" id="ARBA00001947"/>
    </source>
</evidence>